<dbReference type="PANTHER" id="PTHR22906:SF21">
    <property type="entry name" value="SEMA DOMAIN-CONTAINING PROTEIN"/>
    <property type="match status" value="1"/>
</dbReference>
<keyword evidence="5" id="KW-0175">Coiled coil</keyword>
<dbReference type="SMART" id="SM00209">
    <property type="entry name" value="TSP1"/>
    <property type="match status" value="11"/>
</dbReference>
<dbReference type="Proteomes" id="UP000649617">
    <property type="component" value="Unassembled WGS sequence"/>
</dbReference>
<keyword evidence="9" id="KW-1185">Reference proteome</keyword>
<comment type="caution">
    <text evidence="8">The sequence shown here is derived from an EMBL/GenBank/DDBJ whole genome shotgun (WGS) entry which is preliminary data.</text>
</comment>
<feature type="region of interest" description="Disordered" evidence="6">
    <location>
        <begin position="1994"/>
        <end position="2030"/>
    </location>
</feature>
<evidence type="ECO:0000256" key="2">
    <source>
        <dbReference type="ARBA" id="ARBA00022737"/>
    </source>
</evidence>
<dbReference type="EMBL" id="CAJNIZ010042861">
    <property type="protein sequence ID" value="CAE7641179.1"/>
    <property type="molecule type" value="Genomic_DNA"/>
</dbReference>
<evidence type="ECO:0000256" key="3">
    <source>
        <dbReference type="ARBA" id="ARBA00023157"/>
    </source>
</evidence>
<proteinExistence type="predicted"/>
<evidence type="ECO:0000313" key="8">
    <source>
        <dbReference type="EMBL" id="CAE7641179.1"/>
    </source>
</evidence>
<feature type="domain" description="Spondin-like TSP1" evidence="7">
    <location>
        <begin position="2608"/>
        <end position="2660"/>
    </location>
</feature>
<dbReference type="PROSITE" id="PS50092">
    <property type="entry name" value="TSP1"/>
    <property type="match status" value="11"/>
</dbReference>
<feature type="region of interest" description="Disordered" evidence="6">
    <location>
        <begin position="1530"/>
        <end position="1593"/>
    </location>
</feature>
<evidence type="ECO:0000259" key="7">
    <source>
        <dbReference type="Pfam" id="PF19028"/>
    </source>
</evidence>
<evidence type="ECO:0000256" key="5">
    <source>
        <dbReference type="SAM" id="Coils"/>
    </source>
</evidence>
<name>A0A812VT80_SYMPI</name>
<evidence type="ECO:0000256" key="6">
    <source>
        <dbReference type="SAM" id="MobiDB-lite"/>
    </source>
</evidence>
<keyword evidence="3" id="KW-1015">Disulfide bond</keyword>
<dbReference type="Pfam" id="PF00090">
    <property type="entry name" value="TSP_1"/>
    <property type="match status" value="9"/>
</dbReference>
<keyword evidence="2" id="KW-0677">Repeat</keyword>
<gene>
    <name evidence="8" type="primary">Hmcn1</name>
    <name evidence="8" type="ORF">SPIL2461_LOCUS16980</name>
</gene>
<dbReference type="PANTHER" id="PTHR22906">
    <property type="entry name" value="PROPERDIN"/>
    <property type="match status" value="1"/>
</dbReference>
<reference evidence="8" key="1">
    <citation type="submission" date="2021-02" db="EMBL/GenBank/DDBJ databases">
        <authorList>
            <person name="Dougan E. K."/>
            <person name="Rhodes N."/>
            <person name="Thang M."/>
            <person name="Chan C."/>
        </authorList>
    </citation>
    <scope>NUCLEOTIDE SEQUENCE</scope>
</reference>
<feature type="region of interest" description="Disordered" evidence="6">
    <location>
        <begin position="2124"/>
        <end position="2156"/>
    </location>
</feature>
<feature type="region of interest" description="Disordered" evidence="6">
    <location>
        <begin position="3458"/>
        <end position="3483"/>
    </location>
</feature>
<keyword evidence="4" id="KW-0325">Glycoprotein</keyword>
<organism evidence="8 9">
    <name type="scientific">Symbiodinium pilosum</name>
    <name type="common">Dinoflagellate</name>
    <dbReference type="NCBI Taxonomy" id="2952"/>
    <lineage>
        <taxon>Eukaryota</taxon>
        <taxon>Sar</taxon>
        <taxon>Alveolata</taxon>
        <taxon>Dinophyceae</taxon>
        <taxon>Suessiales</taxon>
        <taxon>Symbiodiniaceae</taxon>
        <taxon>Symbiodinium</taxon>
    </lineage>
</organism>
<dbReference type="SUPFAM" id="SSF82895">
    <property type="entry name" value="TSP-1 type 1 repeat"/>
    <property type="match status" value="11"/>
</dbReference>
<feature type="compositionally biased region" description="Acidic residues" evidence="6">
    <location>
        <begin position="785"/>
        <end position="799"/>
    </location>
</feature>
<feature type="region of interest" description="Disordered" evidence="6">
    <location>
        <begin position="3499"/>
        <end position="3519"/>
    </location>
</feature>
<feature type="region of interest" description="Disordered" evidence="6">
    <location>
        <begin position="751"/>
        <end position="799"/>
    </location>
</feature>
<feature type="compositionally biased region" description="Acidic residues" evidence="6">
    <location>
        <begin position="752"/>
        <end position="778"/>
    </location>
</feature>
<dbReference type="Gene3D" id="2.20.100.10">
    <property type="entry name" value="Thrombospondin type-1 (TSP1) repeat"/>
    <property type="match status" value="11"/>
</dbReference>
<dbReference type="Pfam" id="PF19028">
    <property type="entry name" value="TSP1_spondin"/>
    <property type="match status" value="2"/>
</dbReference>
<feature type="region of interest" description="Disordered" evidence="6">
    <location>
        <begin position="827"/>
        <end position="856"/>
    </location>
</feature>
<dbReference type="InterPro" id="IPR036383">
    <property type="entry name" value="TSP1_rpt_sf"/>
</dbReference>
<dbReference type="OrthoDB" id="446173at2759"/>
<evidence type="ECO:0000313" key="9">
    <source>
        <dbReference type="Proteomes" id="UP000649617"/>
    </source>
</evidence>
<evidence type="ECO:0000256" key="4">
    <source>
        <dbReference type="ARBA" id="ARBA00023180"/>
    </source>
</evidence>
<keyword evidence="1" id="KW-0732">Signal</keyword>
<sequence length="3543" mass="390313">MAQGDGKSCDGNAKENRECMKNDCPVDCLWADWSKNSACSSTCGPGAKTRTRGFRQVAEFGGAQCVGNTTQISECNLGDCPIDCDYADWDPWGGCSKSCGGGTRKRFRSVAVQPSADGKPCEEMGSDMEETVCGQNTCPVDCVLTDWGLWELCDVSCGTGTTRRARSVQVYASYGGLACDSLSENKSCDTGVCPVDCQLSDWSEWSPCDRSCKTDAEPGSRKRFRTVVEQGNELGKPCPANQTSRMQTGICSLHQCPTDCKLSDWTPWRLLRAGHCRAVSRGAGRSFRDPEEDNFFEKILFFAWPREVAASFGGRECAGVDRTYETKYCSVDTCPVDCQWNAWAAEHNAMSPDGYMGSDLFRPGLAKLLRQRRQPYATPRLHVVLLLSEVQTPMIVKADIRKSGTVTCVSARFTARRGARTGVTGAAAAPAAVMESKGTVDGKQATSFFIADMLFMYLSSMQLAFHHILRLMHLPCIHVVLVLRKIAVLSTLQRSRFAPRELSSIQGNRRRQWNYHDYDMAEKDNEDKRVPCFDGRLDQYRDYRKRALLYYHGLEDSKQSLAAPRLIANLSGSAFECFREKDPGTYRNDSGVSSVLAVLDSRFQFTPEQELSDWLENLLYRMRRRRGEETTAFTTRFETTVAKVEDLISSEQRLASVAALEEGAEAPAAPIAPIPPSEPPAVEPFSFPEVVKGFLYLRRVGISLQTRASLLRSSGGSLRYDRVAELLRKTELDAMVASRFAAVNESSFLADLQEDGYDDPNDVDDKWSEDDGYDDEDFGGFAEGGETEDDDDENDLEEGDEDYDTAMLGYLEARQKLLALRKARGFKEPGDQATSHKNSGSGKSRPGHREQSREGDVLGKRLLLLQGEIDDQKALRQMKAKLDCERDVLEVPGIGAVKLTTNQVGHYLLPLFQFGYHTAEDPSFATEGEYENLTRPPGLVRAAQIGYKARVVRRPPPALSGHDVWTFALSFNSKDRVLGTVMDWAPCHACSGKVLENHDSEAHMFLFVFASRPNVDASMLPSFPDMNMTAKVPEGPRDVKTVFLLMDDRKHEFNGLRARNFQLPPRDSGIAPSELKTLLEEYDFSARAACVRDGQGDCTVPSRSAVGFKQQALVAETHVVRCTLDQAISDTEQCAFDDSDAYESCTEGEDDDWVLPRQMRPPTGPREFGKVLQINTQSQQVTYFPLKDCQRTFLPAPPGFKDGDLVQDAGAPDHIIDKVGTIKYPLNIRKVQVGEVMMEKSQQAGALSGAGSTPPLGIAKTVVKGVINSSAASPPTATASHGPMSAAAMVPGQPLLWRQLMWDLCIIPVRLLPMTTTMNHQPSNMVPPITERMAPLEKESDSAMISRELQAEIARLEMEASDRIPRPNIRSRWLRWMGAFGLAVMTAHVAQETCCLPQFRHDGSLDLPECWKAVKVDFSRRATRSELRRWLGIEPRNVSLLAGDVDTGVDSSSDEPHFDEQCEQWLNRSSSGCGNHFGSFESGVAGQQTFQEMKHARGIDVRNGRPSSAELESEHDKFEDQLVLEPQTDYEPLPQAPFTPAPGTPGPATPAPGTPVPGAPTPGTPRPVRPELVSAPPALDEHSTTESRDHEYSGLSLGLEFDVDIEEIQDENSIRYILQEMCLNATAMKKRGAEVVERYLNPEEKEMFRTAKRAEWSQWIGNEVVELISRKGIDPKRVISCRKLKTVMPCAWLKCTGVQGTVALRRQLKEGQSDPEDRRSQVGSPFLVLKGFVVAVGQVRVSSVLEYLVASHLVVVASLERSGLITGSMLRSLEHLFKIKEDFIRKHFGGEQSEAGSHEDTVPRSRRPELYKQFFRSYCPIHRSVFELKLLYVALSGPAKEAVQSLSVGDLVADDGLKKVIKVLKEAFAPYQETALPRASGYLLYRRANLDKESEAKLTIWLQGDFSLDAVLLNLRKLGRVAVESKREWPEEEEGEDYFPTFEPELEGASAEDGEVIEEDDLIDILASYQDVRRALRQNRNARAWILSSGKSRLKGQGGSRQRQLFWTGSPPKGERRRKAGQEQGHHRTHKMPALWQDRTLVERMPGQHCFPPTELFGKLVGGSFYHVIAWHVPVGVMNVLPWVILPSVFLTLAPDGFSQKFAKVMSQRVRSVLLQDKFSSAQNHQSMPAARALKRPWPRSPASVQEPGGSGGKPDVMDPLDGIVAAWGRVLKAASPQTLKRWISFPNKFSEDFAVAKRDGLILRICEDDSRVLALNDYMIESTPPCAKLRLKLGEVSEFEAWKSIETKRPGHLIIEVGNVRKNFDTAPDSFRGEVRVDNAEQDMVHAYPAAPEQSGDQGQRMPDEIEVHEPTSRDKEAIAKPGYLLCPGRSRIWSGGQLVNIIAPSAQRMVRPALMLVILELAASLRMEGQLVQIVSGVYGLIGIIVIEIHDHLCFGYQLRDQRLNKLRERFKCGKFKKLQELPDGTSFNGRRIQQDSEYNIRVDMSKFVEERLSEVHLERGRKSNLDAEALPEEVKRVRAAIGSLAWCAKEGLLRQALPSALPVDRGELKCQQTRTRAIAVQPAYEGDICEGFASDSRPCESLPVCPTDCEWDVWTDWEGCSVTRGTGVSRRTRARKKYEKDGGHVCWGTEDDEQVCSLDACPVDCTMGDWSQWSSCSVTCGQGSQTRLRGIRLGPANGGQACDRKLNETMTCDLGICPVDCQWSNWEAWTACSRSCNGGSYTRKRLEKVAAVHGGKACSGAADEDGVCNVQGCPVDCKWVPWSDWCGSEIRLCFLSRVLFFTGEAARLLAVVARGGSQTRVVEIAPQWGGLECETNEEGSPLTEKTESCNEQPCPVDCQWSSWTKFSLCSKTCEAGTMSRTRSKEPLEANGGKPCSGDAEESNFCNTQGCPRDCQWSEWTKWTQCSKLCGGGKIKRFRDVAIPRKNGGEPCVGQGEQEADCNVIECPIACEWEEWSDWSACPVTCDGGVRVKTRQKRQREHSGGIPCAGNNTERAFCNSDPCPVDCSFGLWEDWGDCSTSCGLGQRFRTRVKSAELYGGRPCEEAMIETGACGSANETAGCPLFTLPPTTTSVEAKKDDWGPSGTGGPYNPSVHGQQHDVPHPDDLLKNFSVVKDPKGVPTTTETTTATTSPVPSVPCTKDQLKAALKKYDESATKSIDEVIEDLTGHKPKKDAEVIEAKEAQDRVERLQNVSEASEAVQKVTQKALQAVADSPQKAKAVEAVMNASLSPELTSLSEILEVLRAMPRSPAIDMLIANITAHLQDERLNMTAAEAIKGSPQQLDSYLVERARQLIDDAMKASDQSVGSKGENLELMRNLSAAAAAAPMTEDSKDFTVPFFTEDGRQVLAEVAGDLALSVTDADRFVSSSVVKTAMKKAVAALAIVDASTVKVDLTIPKAILLATWRRRANGNVDVAYLIEVVPGSPSAASISETISKQDINTVTGQIRGQLELLGANFTVRATSLSVTILPVSDLGGMGGAQAAMEKVSTAAATAADVQRHNSSVQDAKVESPADGKVPAAPDAPVVVETAQQVAQAAASMAADEQSNDDDESDLPKGHAAQHGCWLWYLLFALWLAGLRR</sequence>
<protein>
    <submittedName>
        <fullName evidence="8">Hmcn1 protein</fullName>
    </submittedName>
</protein>
<dbReference type="InterPro" id="IPR000884">
    <property type="entry name" value="TSP1_rpt"/>
</dbReference>
<accession>A0A812VT80</accession>
<feature type="compositionally biased region" description="Pro residues" evidence="6">
    <location>
        <begin position="1534"/>
        <end position="1567"/>
    </location>
</feature>
<dbReference type="InterPro" id="IPR052065">
    <property type="entry name" value="Compl_asym_regulator"/>
</dbReference>
<dbReference type="InterPro" id="IPR044004">
    <property type="entry name" value="TSP1_spondin_dom"/>
</dbReference>
<feature type="domain" description="Spondin-like TSP1" evidence="7">
    <location>
        <begin position="2857"/>
        <end position="2909"/>
    </location>
</feature>
<feature type="compositionally biased region" description="Basic and acidic residues" evidence="6">
    <location>
        <begin position="847"/>
        <end position="856"/>
    </location>
</feature>
<evidence type="ECO:0000256" key="1">
    <source>
        <dbReference type="ARBA" id="ARBA00022729"/>
    </source>
</evidence>
<feature type="coiled-coil region" evidence="5">
    <location>
        <begin position="3135"/>
        <end position="3162"/>
    </location>
</feature>
<feature type="compositionally biased region" description="Polar residues" evidence="6">
    <location>
        <begin position="832"/>
        <end position="842"/>
    </location>
</feature>
<feature type="compositionally biased region" description="Basic and acidic residues" evidence="6">
    <location>
        <begin position="1579"/>
        <end position="1592"/>
    </location>
</feature>